<dbReference type="AlphaFoldDB" id="A0AAD3X1K3"/>
<dbReference type="EMBL" id="WAAQ01000002">
    <property type="protein sequence ID" value="KAB1883626.1"/>
    <property type="molecule type" value="Genomic_DNA"/>
</dbReference>
<feature type="transmembrane region" description="Helical" evidence="1">
    <location>
        <begin position="55"/>
        <end position="78"/>
    </location>
</feature>
<dbReference type="Proteomes" id="UP000436027">
    <property type="component" value="Unassembled WGS sequence"/>
</dbReference>
<dbReference type="RefSeq" id="WP_055870145.1">
    <property type="nucleotide sequence ID" value="NZ_BAAAIN010000001.1"/>
</dbReference>
<evidence type="ECO:0000313" key="3">
    <source>
        <dbReference type="Proteomes" id="UP000436027"/>
    </source>
</evidence>
<accession>A0AAD3X1K3</accession>
<keyword evidence="1" id="KW-1133">Transmembrane helix</keyword>
<evidence type="ECO:0000313" key="2">
    <source>
        <dbReference type="EMBL" id="KAB1883626.1"/>
    </source>
</evidence>
<comment type="caution">
    <text evidence="2">The sequence shown here is derived from an EMBL/GenBank/DDBJ whole genome shotgun (WGS) entry which is preliminary data.</text>
</comment>
<proteinExistence type="predicted"/>
<name>A0AAD3X1K3_MICMQ</name>
<keyword evidence="1" id="KW-0812">Transmembrane</keyword>
<keyword evidence="1" id="KW-0472">Membrane</keyword>
<gene>
    <name evidence="2" type="ORF">F6W70_13580</name>
</gene>
<reference evidence="2 3" key="1">
    <citation type="submission" date="2019-09" db="EMBL/GenBank/DDBJ databases">
        <title>Whole genome sequencing of Microbacterium maritypicum.</title>
        <authorList>
            <person name="Lenchi N."/>
        </authorList>
    </citation>
    <scope>NUCLEOTIDE SEQUENCE [LARGE SCALE GENOMIC DNA]</scope>
    <source>
        <strain evidence="2 3">DSM 12512</strain>
    </source>
</reference>
<evidence type="ECO:0000256" key="1">
    <source>
        <dbReference type="SAM" id="Phobius"/>
    </source>
</evidence>
<organism evidence="2 3">
    <name type="scientific">Microbacterium maritypicum</name>
    <name type="common">Microbacterium liquefaciens</name>
    <dbReference type="NCBI Taxonomy" id="33918"/>
    <lineage>
        <taxon>Bacteria</taxon>
        <taxon>Bacillati</taxon>
        <taxon>Actinomycetota</taxon>
        <taxon>Actinomycetes</taxon>
        <taxon>Micrococcales</taxon>
        <taxon>Microbacteriaceae</taxon>
        <taxon>Microbacterium</taxon>
    </lineage>
</organism>
<sequence length="328" mass="34952">MNVSDEELDQLFRAVSPAPGARFAPLTARDIAIREGIIRGTFELSPEPRRRAGRVWGGVTAVVASIAAVTIIAVNVLGPTQSAVALTPPPLQYANAQPLSAVVTAAELKLDLPDDVVQESRVQTLSWGWNIDMAKGRVEVVPQKTTFDWSPETGSISTVVAAESYWSGDARPEGIAESPYRPGDIISELTTSAADLDIPPGVVSLKGSSREELFAALGELGASADSSSGDLLVAISQLLSYWTLTDEQHATLIHMLVDAGDVTVLGESTDRLGRAVVGLRTTIDDRGYQNTLLISRDTGRIVGTENELTKAMEFIPAGVVGYTLWDVK</sequence>
<protein>
    <submittedName>
        <fullName evidence="2">Uncharacterized protein</fullName>
    </submittedName>
</protein>